<dbReference type="STRING" id="351160.RCIX1915"/>
<dbReference type="KEGG" id="rci:RCIX1915"/>
<keyword evidence="2" id="KW-1185">Reference proteome</keyword>
<dbReference type="RefSeq" id="WP_012035485.1">
    <property type="nucleotide sequence ID" value="NC_009464.1"/>
</dbReference>
<dbReference type="Proteomes" id="UP000000663">
    <property type="component" value="Chromosome"/>
</dbReference>
<evidence type="ECO:0000313" key="1">
    <source>
        <dbReference type="EMBL" id="CAJ37084.1"/>
    </source>
</evidence>
<name>Q0W3F9_METAR</name>
<dbReference type="GeneID" id="5145714"/>
<proteinExistence type="predicted"/>
<dbReference type="EMBL" id="AM114193">
    <property type="protein sequence ID" value="CAJ37084.1"/>
    <property type="molecule type" value="Genomic_DNA"/>
</dbReference>
<sequence>MTEEQIRPITPAETFAEAVDAAIVLKQRLIENLSTDDGDYRAAFYKFYNRFMSLYYMTKSDVINGRTLNGLEDAEKRQELINRLEQYDEDVMTGKLDVADARTGISLLRQYTDYLKYYNLV</sequence>
<evidence type="ECO:0000313" key="2">
    <source>
        <dbReference type="Proteomes" id="UP000000663"/>
    </source>
</evidence>
<gene>
    <name evidence="1" type="ORF">RCIX1915</name>
</gene>
<accession>Q0W3F9</accession>
<reference evidence="1 2" key="1">
    <citation type="journal article" date="2006" name="Science">
        <title>Genome of rice cluster I archaea -- the key methane producers in the rice rhizosphere.</title>
        <authorList>
            <person name="Erkel C."/>
            <person name="Kube M."/>
            <person name="Reinhardt R."/>
            <person name="Liesack W."/>
        </authorList>
    </citation>
    <scope>NUCLEOTIDE SEQUENCE [LARGE SCALE GENOMIC DNA]</scope>
    <source>
        <strain evidence="2">DSM 22066 / NBRC 105507 / MRE50</strain>
    </source>
</reference>
<organism evidence="1 2">
    <name type="scientific">Methanocella arvoryzae (strain DSM 22066 / NBRC 105507 / MRE50)</name>
    <dbReference type="NCBI Taxonomy" id="351160"/>
    <lineage>
        <taxon>Archaea</taxon>
        <taxon>Methanobacteriati</taxon>
        <taxon>Methanobacteriota</taxon>
        <taxon>Stenosarchaea group</taxon>
        <taxon>Methanomicrobia</taxon>
        <taxon>Methanocellales</taxon>
        <taxon>Methanocellaceae</taxon>
        <taxon>Methanocella</taxon>
    </lineage>
</organism>
<dbReference type="AlphaFoldDB" id="Q0W3F9"/>
<protein>
    <submittedName>
        <fullName evidence="1">Uncharacterized protein</fullName>
    </submittedName>
</protein>